<name>A0A1G6LF12_9PSEU</name>
<gene>
    <name evidence="8" type="ORF">SAMN05216174_10227</name>
</gene>
<comment type="subcellular location">
    <subcellularLocation>
        <location evidence="1">Membrane</location>
    </subcellularLocation>
</comment>
<feature type="compositionally biased region" description="Basic and acidic residues" evidence="5">
    <location>
        <begin position="357"/>
        <end position="375"/>
    </location>
</feature>
<dbReference type="InterPro" id="IPR023408">
    <property type="entry name" value="MscS_beta-dom_sf"/>
</dbReference>
<dbReference type="Proteomes" id="UP000199501">
    <property type="component" value="Unassembled WGS sequence"/>
</dbReference>
<dbReference type="AlphaFoldDB" id="A0A1G6LF12"/>
<accession>A0A1G6LF12</accession>
<feature type="transmembrane region" description="Helical" evidence="6">
    <location>
        <begin position="86"/>
        <end position="109"/>
    </location>
</feature>
<dbReference type="OrthoDB" id="9792218at2"/>
<evidence type="ECO:0000256" key="4">
    <source>
        <dbReference type="ARBA" id="ARBA00023136"/>
    </source>
</evidence>
<feature type="transmembrane region" description="Helical" evidence="6">
    <location>
        <begin position="54"/>
        <end position="74"/>
    </location>
</feature>
<dbReference type="Gene3D" id="1.10.287.1260">
    <property type="match status" value="1"/>
</dbReference>
<feature type="transmembrane region" description="Helical" evidence="6">
    <location>
        <begin position="6"/>
        <end position="25"/>
    </location>
</feature>
<dbReference type="RefSeq" id="WP_091448843.1">
    <property type="nucleotide sequence ID" value="NZ_FMZZ01000002.1"/>
</dbReference>
<feature type="domain" description="Mechanosensitive ion channel MscS" evidence="7">
    <location>
        <begin position="179"/>
        <end position="245"/>
    </location>
</feature>
<dbReference type="GO" id="GO:0016020">
    <property type="term" value="C:membrane"/>
    <property type="evidence" value="ECO:0007669"/>
    <property type="project" value="UniProtKB-SubCell"/>
</dbReference>
<proteinExistence type="predicted"/>
<protein>
    <submittedName>
        <fullName evidence="8">Small-conductance mechanosensitive channel</fullName>
    </submittedName>
</protein>
<evidence type="ECO:0000256" key="6">
    <source>
        <dbReference type="SAM" id="Phobius"/>
    </source>
</evidence>
<evidence type="ECO:0000256" key="2">
    <source>
        <dbReference type="ARBA" id="ARBA00022692"/>
    </source>
</evidence>
<dbReference type="PANTHER" id="PTHR30566">
    <property type="entry name" value="YNAI-RELATED MECHANOSENSITIVE ION CHANNEL"/>
    <property type="match status" value="1"/>
</dbReference>
<dbReference type="InterPro" id="IPR010920">
    <property type="entry name" value="LSM_dom_sf"/>
</dbReference>
<feature type="region of interest" description="Disordered" evidence="5">
    <location>
        <begin position="342"/>
        <end position="389"/>
    </location>
</feature>
<feature type="transmembrane region" description="Helical" evidence="6">
    <location>
        <begin position="161"/>
        <end position="187"/>
    </location>
</feature>
<evidence type="ECO:0000313" key="9">
    <source>
        <dbReference type="Proteomes" id="UP000199501"/>
    </source>
</evidence>
<reference evidence="9" key="1">
    <citation type="submission" date="2016-10" db="EMBL/GenBank/DDBJ databases">
        <authorList>
            <person name="Varghese N."/>
            <person name="Submissions S."/>
        </authorList>
    </citation>
    <scope>NUCLEOTIDE SEQUENCE [LARGE SCALE GENOMIC DNA]</scope>
    <source>
        <strain evidence="9">IBRC-M 10403</strain>
    </source>
</reference>
<feature type="transmembrane region" description="Helical" evidence="6">
    <location>
        <begin position="130"/>
        <end position="149"/>
    </location>
</feature>
<dbReference type="GO" id="GO:0055085">
    <property type="term" value="P:transmembrane transport"/>
    <property type="evidence" value="ECO:0007669"/>
    <property type="project" value="InterPro"/>
</dbReference>
<dbReference type="SUPFAM" id="SSF50182">
    <property type="entry name" value="Sm-like ribonucleoproteins"/>
    <property type="match status" value="1"/>
</dbReference>
<dbReference type="InterPro" id="IPR006685">
    <property type="entry name" value="MscS_channel_2nd"/>
</dbReference>
<evidence type="ECO:0000259" key="7">
    <source>
        <dbReference type="Pfam" id="PF00924"/>
    </source>
</evidence>
<keyword evidence="4 6" id="KW-0472">Membrane</keyword>
<keyword evidence="2 6" id="KW-0812">Transmembrane</keyword>
<evidence type="ECO:0000256" key="1">
    <source>
        <dbReference type="ARBA" id="ARBA00004370"/>
    </source>
</evidence>
<keyword evidence="9" id="KW-1185">Reference proteome</keyword>
<dbReference type="STRING" id="1271860.SAMN05216174_10227"/>
<evidence type="ECO:0000313" key="8">
    <source>
        <dbReference type="EMBL" id="SDC41557.1"/>
    </source>
</evidence>
<dbReference type="PANTHER" id="PTHR30566:SF25">
    <property type="entry name" value="INNER MEMBRANE PROTEIN"/>
    <property type="match status" value="1"/>
</dbReference>
<dbReference type="EMBL" id="FMZZ01000002">
    <property type="protein sequence ID" value="SDC41557.1"/>
    <property type="molecule type" value="Genomic_DNA"/>
</dbReference>
<dbReference type="Pfam" id="PF00924">
    <property type="entry name" value="MS_channel_2nd"/>
    <property type="match status" value="1"/>
</dbReference>
<evidence type="ECO:0000256" key="3">
    <source>
        <dbReference type="ARBA" id="ARBA00022989"/>
    </source>
</evidence>
<keyword evidence="3 6" id="KW-1133">Transmembrane helix</keyword>
<organism evidence="8 9">
    <name type="scientific">Actinokineospora iranica</name>
    <dbReference type="NCBI Taxonomy" id="1271860"/>
    <lineage>
        <taxon>Bacteria</taxon>
        <taxon>Bacillati</taxon>
        <taxon>Actinomycetota</taxon>
        <taxon>Actinomycetes</taxon>
        <taxon>Pseudonocardiales</taxon>
        <taxon>Pseudonocardiaceae</taxon>
        <taxon>Actinokineospora</taxon>
    </lineage>
</organism>
<sequence>MADGWLRVGSAAVVAVLAYGVFLLAERLLRRALRRVGKRSALLLELTEHTARPLRWFVAMVVLRVTVGVALPAGPWHEPLSHALTLALIGTGAWLLAGVLVSVEQTLLSRLRVDERDNRHARRVQTQITLVRRVTVAGVAVLALGTMLMTFPAARAAGTSLLASAGVIGAIAALAAQSLLGNVFAGLQIAFSDAIRLDDVVIVEGEWGRIEEITLTYLVVHIWDDRRLVIPTSHFMSQPFENWTRREAALLGTVELDVDWTMPVERMRAELRRILENTDLWDGRVCVLQVTDAVNTLVRVRALVSAADAPTLFDLRCLVRERLVGWTRAEHPYAVPRLRTEHVPTVSPNGTRGGLPEPDHDARLFGESPDGRERVQTFTGPEPTTRPAD</sequence>
<dbReference type="Gene3D" id="2.30.30.60">
    <property type="match status" value="1"/>
</dbReference>
<evidence type="ECO:0000256" key="5">
    <source>
        <dbReference type="SAM" id="MobiDB-lite"/>
    </source>
</evidence>